<evidence type="ECO:0000256" key="5">
    <source>
        <dbReference type="SAM" id="MobiDB-lite"/>
    </source>
</evidence>
<dbReference type="InterPro" id="IPR010817">
    <property type="entry name" value="HemY_N"/>
</dbReference>
<proteinExistence type="predicted"/>
<evidence type="ECO:0000256" key="3">
    <source>
        <dbReference type="ARBA" id="ARBA00022989"/>
    </source>
</evidence>
<gene>
    <name evidence="8" type="ORF">GCM10011498_18620</name>
</gene>
<evidence type="ECO:0000313" key="9">
    <source>
        <dbReference type="Proteomes" id="UP000628017"/>
    </source>
</evidence>
<feature type="transmembrane region" description="Helical" evidence="6">
    <location>
        <begin position="5"/>
        <end position="26"/>
    </location>
</feature>
<evidence type="ECO:0000256" key="1">
    <source>
        <dbReference type="ARBA" id="ARBA00004370"/>
    </source>
</evidence>
<keyword evidence="3 6" id="KW-1133">Transmembrane helix</keyword>
<evidence type="ECO:0000256" key="2">
    <source>
        <dbReference type="ARBA" id="ARBA00022692"/>
    </source>
</evidence>
<name>A0A916VPV5_9RHOB</name>
<sequence>MLWSLIRIILFIALITAAAFAFSFLIEAGGQVQLSFNGAEYTFEPLVGLIGLVLLILAIWIVVKLLALTVAVFHFFNGDETAISRYFTRHRERKGFEALADGMVALAAGEGRTASQKAAKAERYLDRPELTQLINAQAAEMSGDTKKALKHYKNLLQNDRTRFVGVQGIMKQKLAEGDTDTALKLAEKAFALRPNHDGTLDTLFTLQTEKQEWNGARKTIEAKVKAHSLPRDVGRRRDAVLSLADARRLLDDGEIPSGKEAALQANALSPDLVPAAVLAAEMHVLDGNKKAAAKVIKKAWGATPHPDLASAFAEIEPEETASARLKRFNTLLRVNSDHAETRMLHAELLLADEDFPAARRAIGDLAETQPSARSLSIMAAIARGEGAEEKVVRGWLSKALSASRGPQWICSSCNKIHTQWAPKCDNCGTFDGMDWKTPPESDDLGSTTSMLPMMDGALEGVEPVPDPTKTPEQRG</sequence>
<dbReference type="AlphaFoldDB" id="A0A916VPV5"/>
<evidence type="ECO:0000313" key="8">
    <source>
        <dbReference type="EMBL" id="GGA18225.1"/>
    </source>
</evidence>
<dbReference type="EMBL" id="BMKA01000002">
    <property type="protein sequence ID" value="GGA18225.1"/>
    <property type="molecule type" value="Genomic_DNA"/>
</dbReference>
<keyword evidence="4 6" id="KW-0472">Membrane</keyword>
<feature type="region of interest" description="Disordered" evidence="5">
    <location>
        <begin position="437"/>
        <end position="475"/>
    </location>
</feature>
<dbReference type="RefSeq" id="WP_188673780.1">
    <property type="nucleotide sequence ID" value="NZ_BMKA01000002.1"/>
</dbReference>
<dbReference type="Gene3D" id="1.25.40.10">
    <property type="entry name" value="Tetratricopeptide repeat domain"/>
    <property type="match status" value="2"/>
</dbReference>
<evidence type="ECO:0000259" key="7">
    <source>
        <dbReference type="Pfam" id="PF07219"/>
    </source>
</evidence>
<dbReference type="SUPFAM" id="SSF48452">
    <property type="entry name" value="TPR-like"/>
    <property type="match status" value="1"/>
</dbReference>
<dbReference type="GO" id="GO:0016020">
    <property type="term" value="C:membrane"/>
    <property type="evidence" value="ECO:0007669"/>
    <property type="project" value="UniProtKB-SubCell"/>
</dbReference>
<dbReference type="InterPro" id="IPR016982">
    <property type="entry name" value="Mms48"/>
</dbReference>
<evidence type="ECO:0000256" key="4">
    <source>
        <dbReference type="ARBA" id="ARBA00023136"/>
    </source>
</evidence>
<organism evidence="8 9">
    <name type="scientific">Neptunicoccus cionae</name>
    <dbReference type="NCBI Taxonomy" id="2035344"/>
    <lineage>
        <taxon>Bacteria</taxon>
        <taxon>Pseudomonadati</taxon>
        <taxon>Pseudomonadota</taxon>
        <taxon>Alphaproteobacteria</taxon>
        <taxon>Rhodobacterales</taxon>
        <taxon>Paracoccaceae</taxon>
        <taxon>Neptunicoccus</taxon>
    </lineage>
</organism>
<dbReference type="InterPro" id="IPR011990">
    <property type="entry name" value="TPR-like_helical_dom_sf"/>
</dbReference>
<dbReference type="Proteomes" id="UP000628017">
    <property type="component" value="Unassembled WGS sequence"/>
</dbReference>
<comment type="caution">
    <text evidence="8">The sequence shown here is derived from an EMBL/GenBank/DDBJ whole genome shotgun (WGS) entry which is preliminary data.</text>
</comment>
<dbReference type="PIRSF" id="PIRSF031802">
    <property type="entry name" value="UCP031802"/>
    <property type="match status" value="1"/>
</dbReference>
<protein>
    <submittedName>
        <fullName evidence="8">Heme biosynthesis protein HemY</fullName>
    </submittedName>
</protein>
<keyword evidence="2 6" id="KW-0812">Transmembrane</keyword>
<evidence type="ECO:0000256" key="6">
    <source>
        <dbReference type="SAM" id="Phobius"/>
    </source>
</evidence>
<reference evidence="8" key="1">
    <citation type="journal article" date="2014" name="Int. J. Syst. Evol. Microbiol.">
        <title>Complete genome sequence of Corynebacterium casei LMG S-19264T (=DSM 44701T), isolated from a smear-ripened cheese.</title>
        <authorList>
            <consortium name="US DOE Joint Genome Institute (JGI-PGF)"/>
            <person name="Walter F."/>
            <person name="Albersmeier A."/>
            <person name="Kalinowski J."/>
            <person name="Ruckert C."/>
        </authorList>
    </citation>
    <scope>NUCLEOTIDE SEQUENCE</scope>
    <source>
        <strain evidence="8">CGMCC 1.15880</strain>
    </source>
</reference>
<feature type="transmembrane region" description="Helical" evidence="6">
    <location>
        <begin position="46"/>
        <end position="76"/>
    </location>
</feature>
<comment type="subcellular location">
    <subcellularLocation>
        <location evidence="1">Membrane</location>
    </subcellularLocation>
</comment>
<reference evidence="8" key="2">
    <citation type="submission" date="2020-09" db="EMBL/GenBank/DDBJ databases">
        <authorList>
            <person name="Sun Q."/>
            <person name="Zhou Y."/>
        </authorList>
    </citation>
    <scope>NUCLEOTIDE SEQUENCE</scope>
    <source>
        <strain evidence="8">CGMCC 1.15880</strain>
    </source>
</reference>
<feature type="domain" description="HemY N-terminal" evidence="7">
    <location>
        <begin position="30"/>
        <end position="143"/>
    </location>
</feature>
<keyword evidence="9" id="KW-1185">Reference proteome</keyword>
<dbReference type="Pfam" id="PF07219">
    <property type="entry name" value="HemY_N"/>
    <property type="match status" value="1"/>
</dbReference>
<accession>A0A916VPV5</accession>